<dbReference type="EMBL" id="MU167248">
    <property type="protein sequence ID" value="KAG0147400.1"/>
    <property type="molecule type" value="Genomic_DNA"/>
</dbReference>
<organism evidence="1 2">
    <name type="scientific">Cronartium quercuum f. sp. fusiforme G11</name>
    <dbReference type="NCBI Taxonomy" id="708437"/>
    <lineage>
        <taxon>Eukaryota</taxon>
        <taxon>Fungi</taxon>
        <taxon>Dikarya</taxon>
        <taxon>Basidiomycota</taxon>
        <taxon>Pucciniomycotina</taxon>
        <taxon>Pucciniomycetes</taxon>
        <taxon>Pucciniales</taxon>
        <taxon>Coleosporiaceae</taxon>
        <taxon>Cronartium</taxon>
    </lineage>
</organism>
<accession>A0A9P6TD71</accession>
<reference evidence="1" key="1">
    <citation type="submission" date="2013-11" db="EMBL/GenBank/DDBJ databases">
        <title>Genome sequence of the fusiform rust pathogen reveals effectors for host alternation and coevolution with pine.</title>
        <authorList>
            <consortium name="DOE Joint Genome Institute"/>
            <person name="Smith K."/>
            <person name="Pendleton A."/>
            <person name="Kubisiak T."/>
            <person name="Anderson C."/>
            <person name="Salamov A."/>
            <person name="Aerts A."/>
            <person name="Riley R."/>
            <person name="Clum A."/>
            <person name="Lindquist E."/>
            <person name="Ence D."/>
            <person name="Campbell M."/>
            <person name="Kronenberg Z."/>
            <person name="Feau N."/>
            <person name="Dhillon B."/>
            <person name="Hamelin R."/>
            <person name="Burleigh J."/>
            <person name="Smith J."/>
            <person name="Yandell M."/>
            <person name="Nelson C."/>
            <person name="Grigoriev I."/>
            <person name="Davis J."/>
        </authorList>
    </citation>
    <scope>NUCLEOTIDE SEQUENCE</scope>
    <source>
        <strain evidence="1">G11</strain>
    </source>
</reference>
<keyword evidence="2" id="KW-1185">Reference proteome</keyword>
<name>A0A9P6TD71_9BASI</name>
<evidence type="ECO:0000313" key="2">
    <source>
        <dbReference type="Proteomes" id="UP000886653"/>
    </source>
</evidence>
<evidence type="ECO:0000313" key="1">
    <source>
        <dbReference type="EMBL" id="KAG0147400.1"/>
    </source>
</evidence>
<protein>
    <submittedName>
        <fullName evidence="1">Uncharacterized protein</fullName>
    </submittedName>
</protein>
<proteinExistence type="predicted"/>
<comment type="caution">
    <text evidence="1">The sequence shown here is derived from an EMBL/GenBank/DDBJ whole genome shotgun (WGS) entry which is preliminary data.</text>
</comment>
<gene>
    <name evidence="1" type="ORF">CROQUDRAFT_91475</name>
</gene>
<dbReference type="AlphaFoldDB" id="A0A9P6TD71"/>
<sequence length="86" mass="9735">MSSPEELKLISQVLSIPRSQNPYIAASAYLDQAITSPSMELWARKLLMTFIVGYVDVPTMPSLDLYSHSNKDISTFSIHTTWTREN</sequence>
<dbReference type="Proteomes" id="UP000886653">
    <property type="component" value="Unassembled WGS sequence"/>
</dbReference>